<dbReference type="EMBL" id="UZAD01013143">
    <property type="protein sequence ID" value="VDN90099.1"/>
    <property type="molecule type" value="Genomic_DNA"/>
</dbReference>
<evidence type="ECO:0000313" key="1">
    <source>
        <dbReference type="EMBL" id="VDN90099.1"/>
    </source>
</evidence>
<dbReference type="AlphaFoldDB" id="A0A0N4TKR5"/>
<reference evidence="1 2" key="2">
    <citation type="submission" date="2018-11" db="EMBL/GenBank/DDBJ databases">
        <authorList>
            <consortium name="Pathogen Informatics"/>
        </authorList>
    </citation>
    <scope>NUCLEOTIDE SEQUENCE [LARGE SCALE GENOMIC DNA]</scope>
</reference>
<evidence type="ECO:0000313" key="3">
    <source>
        <dbReference type="WBParaSite" id="BPAG_0000895101-mRNA-1"/>
    </source>
</evidence>
<protein>
    <submittedName>
        <fullName evidence="3">Secreted protein</fullName>
    </submittedName>
</protein>
<gene>
    <name evidence="1" type="ORF">BPAG_LOCUS8913</name>
</gene>
<sequence>MPLLPASQCSDTGRLVGWLVDRSVGRSVSRSLPCGSFSRCCTATVLLTGFCCLVVVSRCVYATMEEFPGHSAFAVSFLRLLVKIRWYKLNRNERALVVSTLVGSHYHSPPADSVGFQLP</sequence>
<reference evidence="3" key="1">
    <citation type="submission" date="2017-02" db="UniProtKB">
        <authorList>
            <consortium name="WormBaseParasite"/>
        </authorList>
    </citation>
    <scope>IDENTIFICATION</scope>
</reference>
<proteinExistence type="predicted"/>
<organism evidence="3">
    <name type="scientific">Brugia pahangi</name>
    <name type="common">Filarial nematode worm</name>
    <dbReference type="NCBI Taxonomy" id="6280"/>
    <lineage>
        <taxon>Eukaryota</taxon>
        <taxon>Metazoa</taxon>
        <taxon>Ecdysozoa</taxon>
        <taxon>Nematoda</taxon>
        <taxon>Chromadorea</taxon>
        <taxon>Rhabditida</taxon>
        <taxon>Spirurina</taxon>
        <taxon>Spiruromorpha</taxon>
        <taxon>Filarioidea</taxon>
        <taxon>Onchocercidae</taxon>
        <taxon>Brugia</taxon>
    </lineage>
</organism>
<evidence type="ECO:0000313" key="2">
    <source>
        <dbReference type="Proteomes" id="UP000278627"/>
    </source>
</evidence>
<accession>A0A0N4TKR5</accession>
<keyword evidence="2" id="KW-1185">Reference proteome</keyword>
<dbReference type="Proteomes" id="UP000278627">
    <property type="component" value="Unassembled WGS sequence"/>
</dbReference>
<name>A0A0N4TKR5_BRUPA</name>
<dbReference type="WBParaSite" id="BPAG_0000895101-mRNA-1">
    <property type="protein sequence ID" value="BPAG_0000895101-mRNA-1"/>
    <property type="gene ID" value="BPAG_0000895101"/>
</dbReference>